<feature type="transmembrane region" description="Helical" evidence="1">
    <location>
        <begin position="355"/>
        <end position="373"/>
    </location>
</feature>
<feature type="transmembrane region" description="Helical" evidence="1">
    <location>
        <begin position="509"/>
        <end position="527"/>
    </location>
</feature>
<gene>
    <name evidence="2" type="ORF">FHP91_13480</name>
</gene>
<dbReference type="EMBL" id="VMNK01000013">
    <property type="protein sequence ID" value="TVO54377.1"/>
    <property type="molecule type" value="Genomic_DNA"/>
</dbReference>
<feature type="transmembrane region" description="Helical" evidence="1">
    <location>
        <begin position="35"/>
        <end position="55"/>
    </location>
</feature>
<dbReference type="RefSeq" id="WP_144310091.1">
    <property type="nucleotide sequence ID" value="NZ_VMNK01000013.1"/>
</dbReference>
<feature type="transmembrane region" description="Helical" evidence="1">
    <location>
        <begin position="423"/>
        <end position="442"/>
    </location>
</feature>
<feature type="transmembrane region" description="Helical" evidence="1">
    <location>
        <begin position="783"/>
        <end position="801"/>
    </location>
</feature>
<feature type="transmembrane region" description="Helical" evidence="1">
    <location>
        <begin position="81"/>
        <end position="111"/>
    </location>
</feature>
<keyword evidence="1" id="KW-0812">Transmembrane</keyword>
<feature type="transmembrane region" description="Helical" evidence="1">
    <location>
        <begin position="260"/>
        <end position="281"/>
    </location>
</feature>
<feature type="transmembrane region" description="Helical" evidence="1">
    <location>
        <begin position="547"/>
        <end position="566"/>
    </location>
</feature>
<sequence>MKQSAYLLFPLAALFNSFSMTALLLVFGLSGRAEIAADIALIQGASLALFFAFSANARNVVLASSDDTVQQAASALMVTRLALLAPLALVTYFLSVGVGGAIASLAITLIVRRVCEWLGEIALASHEVRGDTAAVSRVLVAEGLALAACVVASLIMGFDLALSAMPWAVVPLLSLRGAKLSLRSQHFGLGTLLPHFGSSGIIGASVFVFRLSVTFLAGKALAGTLFTAFAVGSLVPTVFGQALAPTLIRRFGQRKLPYQFAAAPLGMILAGSLLAVVAAWFPHVLPEGGLPRVFWLATGLSVAGGAVMTVAMLLRTRLLHEGGGRDAFGPDLLANVLIATCVPFVFYVFGAVSLAGLYLLSAVINLGFILSARRWFLVEGERRKWFLTGLPVLLVFPVFFQLDGGLFRDMAFVFDAQGAIKKLPLPASVIVMFLGIAVLGNYWQASRALTALFFSSLLFVLTSLVAADGSAYQEGAKLILLAQFLLPMFGLVLGEMYGMTDNSGRSLQWAACGMLLVVLPAQLVSTWSDGYAVLSPHVFLFSIYQHLQYFPMVVSALAIATAIALWDKTTLEKRAVFVLMPVAAIYVFSTHSVAAVLGLAVALAGFGFYHLRKETGRAQAALLLIVVLSSLATFSVARESGWLASQLVPDGQVVEQETWQTKLSPSSESSAAAVPQGAVERLEHWRFFYRGVLESPHSFLAGHATPPDREKHPSAHNYWLDTAYNFGTISLIPLAGMLIWTLRALWVRRDELFKDSILFGLALAVLYLLLFENMLKVGMRQPYPGIITFFLWGLLVARLRLRGSRIDVTEPRSV</sequence>
<evidence type="ECO:0000313" key="3">
    <source>
        <dbReference type="Proteomes" id="UP000319502"/>
    </source>
</evidence>
<feature type="transmembrane region" description="Helical" evidence="1">
    <location>
        <begin position="478"/>
        <end position="497"/>
    </location>
</feature>
<evidence type="ECO:0000313" key="2">
    <source>
        <dbReference type="EMBL" id="TVO54377.1"/>
    </source>
</evidence>
<organism evidence="2 3">
    <name type="scientific">Denitromonas halophila</name>
    <dbReference type="NCBI Taxonomy" id="1629404"/>
    <lineage>
        <taxon>Bacteria</taxon>
        <taxon>Pseudomonadati</taxon>
        <taxon>Pseudomonadota</taxon>
        <taxon>Betaproteobacteria</taxon>
        <taxon>Rhodocyclales</taxon>
        <taxon>Zoogloeaceae</taxon>
        <taxon>Denitromonas</taxon>
    </lineage>
</organism>
<protein>
    <recommendedName>
        <fullName evidence="4">O-antigen ligase family protein</fullName>
    </recommendedName>
</protein>
<dbReference type="OrthoDB" id="6798673at2"/>
<feature type="transmembrane region" description="Helical" evidence="1">
    <location>
        <begin position="327"/>
        <end position="349"/>
    </location>
</feature>
<dbReference type="AlphaFoldDB" id="A0A557QN88"/>
<dbReference type="Proteomes" id="UP000319502">
    <property type="component" value="Unassembled WGS sequence"/>
</dbReference>
<feature type="transmembrane region" description="Helical" evidence="1">
    <location>
        <begin position="7"/>
        <end position="29"/>
    </location>
</feature>
<evidence type="ECO:0008006" key="4">
    <source>
        <dbReference type="Google" id="ProtNLM"/>
    </source>
</evidence>
<keyword evidence="1" id="KW-1133">Transmembrane helix</keyword>
<feature type="transmembrane region" description="Helical" evidence="1">
    <location>
        <begin position="594"/>
        <end position="611"/>
    </location>
</feature>
<feature type="transmembrane region" description="Helical" evidence="1">
    <location>
        <begin position="618"/>
        <end position="637"/>
    </location>
</feature>
<proteinExistence type="predicted"/>
<feature type="transmembrane region" description="Helical" evidence="1">
    <location>
        <begin position="449"/>
        <end position="466"/>
    </location>
</feature>
<keyword evidence="3" id="KW-1185">Reference proteome</keyword>
<name>A0A557QN88_9RHOO</name>
<feature type="transmembrane region" description="Helical" evidence="1">
    <location>
        <begin position="723"/>
        <end position="740"/>
    </location>
</feature>
<accession>A0A557QN88</accession>
<keyword evidence="1" id="KW-0472">Membrane</keyword>
<evidence type="ECO:0000256" key="1">
    <source>
        <dbReference type="SAM" id="Phobius"/>
    </source>
</evidence>
<feature type="transmembrane region" description="Helical" evidence="1">
    <location>
        <begin position="293"/>
        <end position="315"/>
    </location>
</feature>
<feature type="transmembrane region" description="Helical" evidence="1">
    <location>
        <begin position="221"/>
        <end position="248"/>
    </location>
</feature>
<feature type="transmembrane region" description="Helical" evidence="1">
    <location>
        <begin position="752"/>
        <end position="771"/>
    </location>
</feature>
<feature type="transmembrane region" description="Helical" evidence="1">
    <location>
        <begin position="144"/>
        <end position="175"/>
    </location>
</feature>
<comment type="caution">
    <text evidence="2">The sequence shown here is derived from an EMBL/GenBank/DDBJ whole genome shotgun (WGS) entry which is preliminary data.</text>
</comment>
<feature type="transmembrane region" description="Helical" evidence="1">
    <location>
        <begin position="187"/>
        <end position="209"/>
    </location>
</feature>
<reference evidence="2 3" key="1">
    <citation type="submission" date="2019-07" db="EMBL/GenBank/DDBJ databases">
        <title>The pathways for chlorine oxyanion respiration interact through the shared metabolite chlorate.</title>
        <authorList>
            <person name="Barnum T.P."/>
            <person name="Cheng Y."/>
            <person name="Hill K.A."/>
            <person name="Lucas L.N."/>
            <person name="Carlson H.K."/>
            <person name="Coates J.D."/>
        </authorList>
    </citation>
    <scope>NUCLEOTIDE SEQUENCE [LARGE SCALE GENOMIC DNA]</scope>
    <source>
        <strain evidence="2 3">SFB-3</strain>
    </source>
</reference>
<feature type="transmembrane region" description="Helical" evidence="1">
    <location>
        <begin position="385"/>
        <end position="403"/>
    </location>
</feature>